<sequence length="549" mass="59745">MVQTGGMRDGDDEVPSQVQMSMLKGFDVSEITIADLHCHYLKSDFTVEDYTAYCLQRIRTLNPYVEAVIETNPDALSIARDLDQQRASGSAIRRLHGIPVLVKDNIATKDSMQTTAGSWALLGSIVPRDAFVVRRLREEGAVILGHANMSEWASVRSKAYSTGYSPRGGQVRNPFDLRKTPFGSSSGSAVAVSANLVPISLGTETDTSIIGPASIASVVGIKPTVGLTSRSGVIPISENLDSVGTFGRTVRDAVVGLDALIGQDNDDPFTHHSRVAAPFMQHLAGRNALKGARFGLPIKRCWELCPPDCKAVAYEMLQFIRDAGATIVEVDLPSIEERIAPDGGWNWEHGDADKSEWTVVKVDAYNGINAYLNSLDQTPVRTIEDLIEYNKQNAGTEGPHPGELPAFSSGQDNFHEIIKTKGVKDVTYHSALEHIQKQTRENGIDAALSYTDPDTGARSELDALIFCDRRGIGQQYAAQAGYPIICVPIGLDAKGMPVSLSLQHSAWREAELVKWASAIEDLRNVTLGPRATPRYRNLLAKNIPIERIA</sequence>
<gene>
    <name evidence="1" type="ORF">H2198_000711</name>
</gene>
<accession>A0ACC3AJ67</accession>
<reference evidence="1" key="1">
    <citation type="submission" date="2022-10" db="EMBL/GenBank/DDBJ databases">
        <title>Culturing micro-colonial fungi from biological soil crusts in the Mojave desert and describing Neophaeococcomyces mojavensis, and introducing the new genera and species Taxawa tesnikishii.</title>
        <authorList>
            <person name="Kurbessoian T."/>
            <person name="Stajich J.E."/>
        </authorList>
    </citation>
    <scope>NUCLEOTIDE SEQUENCE</scope>
    <source>
        <strain evidence="1">JES_112</strain>
    </source>
</reference>
<dbReference type="Proteomes" id="UP001172386">
    <property type="component" value="Unassembled WGS sequence"/>
</dbReference>
<proteinExistence type="predicted"/>
<keyword evidence="2" id="KW-1185">Reference proteome</keyword>
<dbReference type="EMBL" id="JAPDRQ010000007">
    <property type="protein sequence ID" value="KAJ9663699.1"/>
    <property type="molecule type" value="Genomic_DNA"/>
</dbReference>
<evidence type="ECO:0000313" key="1">
    <source>
        <dbReference type="EMBL" id="KAJ9663699.1"/>
    </source>
</evidence>
<organism evidence="1 2">
    <name type="scientific">Neophaeococcomyces mojaviensis</name>
    <dbReference type="NCBI Taxonomy" id="3383035"/>
    <lineage>
        <taxon>Eukaryota</taxon>
        <taxon>Fungi</taxon>
        <taxon>Dikarya</taxon>
        <taxon>Ascomycota</taxon>
        <taxon>Pezizomycotina</taxon>
        <taxon>Eurotiomycetes</taxon>
        <taxon>Chaetothyriomycetidae</taxon>
        <taxon>Chaetothyriales</taxon>
        <taxon>Chaetothyriales incertae sedis</taxon>
        <taxon>Neophaeococcomyces</taxon>
    </lineage>
</organism>
<protein>
    <submittedName>
        <fullName evidence="1">Uncharacterized protein</fullName>
    </submittedName>
</protein>
<name>A0ACC3AJ67_9EURO</name>
<comment type="caution">
    <text evidence="1">The sequence shown here is derived from an EMBL/GenBank/DDBJ whole genome shotgun (WGS) entry which is preliminary data.</text>
</comment>
<evidence type="ECO:0000313" key="2">
    <source>
        <dbReference type="Proteomes" id="UP001172386"/>
    </source>
</evidence>